<proteinExistence type="predicted"/>
<gene>
    <name evidence="1" type="ORF">CO054_00850</name>
</gene>
<protein>
    <submittedName>
        <fullName evidence="1">Glycosyl transferase family 1</fullName>
    </submittedName>
</protein>
<dbReference type="Proteomes" id="UP000229816">
    <property type="component" value="Unassembled WGS sequence"/>
</dbReference>
<sequence>MRICIIGKYPPIEGGGSSTVYWLTRELGRRGHTIHIVTNAWEVESEFIENFEVDDLKNYQPKGITVHSTSPFLDHKYIPSSNPYTEKLANETIEV</sequence>
<name>A0A2M8ET42_9BACT</name>
<keyword evidence="1" id="KW-0808">Transferase</keyword>
<dbReference type="AlphaFoldDB" id="A0A2M8ET42"/>
<organism evidence="1 2">
    <name type="scientific">Candidatus Shapirobacteria bacterium CG_4_9_14_0_2_um_filter_39_11</name>
    <dbReference type="NCBI Taxonomy" id="1974478"/>
    <lineage>
        <taxon>Bacteria</taxon>
        <taxon>Candidatus Shapironibacteriota</taxon>
    </lineage>
</organism>
<feature type="non-terminal residue" evidence="1">
    <location>
        <position position="95"/>
    </location>
</feature>
<dbReference type="EMBL" id="PFSF01000019">
    <property type="protein sequence ID" value="PJC28293.1"/>
    <property type="molecule type" value="Genomic_DNA"/>
</dbReference>
<reference evidence="2" key="1">
    <citation type="submission" date="2017-09" db="EMBL/GenBank/DDBJ databases">
        <title>Depth-based differentiation of microbial function through sediment-hosted aquifers and enrichment of novel symbionts in the deep terrestrial subsurface.</title>
        <authorList>
            <person name="Probst A.J."/>
            <person name="Ladd B."/>
            <person name="Jarett J.K."/>
            <person name="Geller-Mcgrath D.E."/>
            <person name="Sieber C.M.K."/>
            <person name="Emerson J.B."/>
            <person name="Anantharaman K."/>
            <person name="Thomas B.C."/>
            <person name="Malmstrom R."/>
            <person name="Stieglmeier M."/>
            <person name="Klingl A."/>
            <person name="Woyke T."/>
            <person name="Ryan C.M."/>
            <person name="Banfield J.F."/>
        </authorList>
    </citation>
    <scope>NUCLEOTIDE SEQUENCE [LARGE SCALE GENOMIC DNA]</scope>
</reference>
<evidence type="ECO:0000313" key="2">
    <source>
        <dbReference type="Proteomes" id="UP000229816"/>
    </source>
</evidence>
<dbReference type="Gene3D" id="3.40.50.2000">
    <property type="entry name" value="Glycogen Phosphorylase B"/>
    <property type="match status" value="1"/>
</dbReference>
<evidence type="ECO:0000313" key="1">
    <source>
        <dbReference type="EMBL" id="PJC28293.1"/>
    </source>
</evidence>
<comment type="caution">
    <text evidence="1">The sequence shown here is derived from an EMBL/GenBank/DDBJ whole genome shotgun (WGS) entry which is preliminary data.</text>
</comment>
<accession>A0A2M8ET42</accession>
<dbReference type="GO" id="GO:0016740">
    <property type="term" value="F:transferase activity"/>
    <property type="evidence" value="ECO:0007669"/>
    <property type="project" value="UniProtKB-KW"/>
</dbReference>